<keyword evidence="2" id="KW-1185">Reference proteome</keyword>
<dbReference type="EMBL" id="JAHRIQ010104753">
    <property type="protein sequence ID" value="MEQ2254816.1"/>
    <property type="molecule type" value="Genomic_DNA"/>
</dbReference>
<reference evidence="1 2" key="1">
    <citation type="submission" date="2021-06" db="EMBL/GenBank/DDBJ databases">
        <authorList>
            <person name="Palmer J.M."/>
        </authorList>
    </citation>
    <scope>NUCLEOTIDE SEQUENCE [LARGE SCALE GENOMIC DNA]</scope>
    <source>
        <strain evidence="2">if_2019</strain>
        <tissue evidence="1">Muscle</tissue>
    </source>
</reference>
<sequence length="110" mass="12018">MSASHLQSNSVNFFTHSIKFQGAHTAHTYPSFFFIPLHPSPSLLFFLAILLSPPIPLSPPFFLCCFFLPLRLPVSELSLADAPDGSSILEHLSAVCLHHGSSAAIEATWK</sequence>
<gene>
    <name evidence="1" type="ORF">ILYODFUR_007511</name>
</gene>
<comment type="caution">
    <text evidence="1">The sequence shown here is derived from an EMBL/GenBank/DDBJ whole genome shotgun (WGS) entry which is preliminary data.</text>
</comment>
<dbReference type="Proteomes" id="UP001482620">
    <property type="component" value="Unassembled WGS sequence"/>
</dbReference>
<protein>
    <submittedName>
        <fullName evidence="1">Uncharacterized protein</fullName>
    </submittedName>
</protein>
<evidence type="ECO:0000313" key="1">
    <source>
        <dbReference type="EMBL" id="MEQ2254816.1"/>
    </source>
</evidence>
<proteinExistence type="predicted"/>
<evidence type="ECO:0000313" key="2">
    <source>
        <dbReference type="Proteomes" id="UP001482620"/>
    </source>
</evidence>
<accession>A0ABV0VCD0</accession>
<organism evidence="1 2">
    <name type="scientific">Ilyodon furcidens</name>
    <name type="common">goldbreast splitfin</name>
    <dbReference type="NCBI Taxonomy" id="33524"/>
    <lineage>
        <taxon>Eukaryota</taxon>
        <taxon>Metazoa</taxon>
        <taxon>Chordata</taxon>
        <taxon>Craniata</taxon>
        <taxon>Vertebrata</taxon>
        <taxon>Euteleostomi</taxon>
        <taxon>Actinopterygii</taxon>
        <taxon>Neopterygii</taxon>
        <taxon>Teleostei</taxon>
        <taxon>Neoteleostei</taxon>
        <taxon>Acanthomorphata</taxon>
        <taxon>Ovalentaria</taxon>
        <taxon>Atherinomorphae</taxon>
        <taxon>Cyprinodontiformes</taxon>
        <taxon>Goodeidae</taxon>
        <taxon>Ilyodon</taxon>
    </lineage>
</organism>
<name>A0ABV0VCD0_9TELE</name>